<dbReference type="InterPro" id="IPR022675">
    <property type="entry name" value="G6P_DH_C"/>
</dbReference>
<dbReference type="InterPro" id="IPR019796">
    <property type="entry name" value="G6P_DH_AS"/>
</dbReference>
<dbReference type="PRINTS" id="PR00079">
    <property type="entry name" value="G6PDHDRGNASE"/>
</dbReference>
<evidence type="ECO:0000259" key="9">
    <source>
        <dbReference type="Pfam" id="PF02781"/>
    </source>
</evidence>
<keyword evidence="4 7" id="KW-0521">NADP</keyword>
<sequence>MTTTLTNEKSHQNAATIFIIFGGAGDLSWRKLFPALYSLYRSNWLPENFAIVAADRKSMNLEEYREHIRNGVETFAPQYDSSLWSCFSEKIESYLIADLSEAAFYESLKHTLEQIGTKWETKPNWIFYLAISPSLIKTVVSQIGIAQLFLAPADSRIVVEKPYGHDLKSANELDQCLGRVFKESQIFRIDHYLGKETVQNILALRFANAWWEPIWDSRYIDHVQITVAEEVGVELRGEYYEHAGALRDMVQNHMLQLLCLIAMEPPVSFDSDEIRNKKVDVLHAVRKIIPDEVHQIAVRGQYGRGWIKGKEVVAYREEPGVKSDSSTETFAAIKLFIDNWRWQNVPFYLRTGKRLAKRVTQIVVTLKPIPHQAFPARALDQWLPNRMILNIQPEESISLVFHAKIPGPVIRLSPVNLQFKYQEAFKKGSPEAYETLLRDVIIGDGTLFMRADQAQAAWSIVDPILEFWENTPPIDFPNYPAGSWGPESAQVLIAKDGKSWYEGGY</sequence>
<proteinExistence type="inferred from homology"/>
<reference evidence="10 11" key="1">
    <citation type="submission" date="2016-05" db="EMBL/GenBank/DDBJ databases">
        <title>Diversity and Homogeneity among Thermoacidophilic Verrucomicrobia Methanotrophs Linked with Geographical Origin.</title>
        <authorList>
            <person name="Erikstad H.-A."/>
            <person name="Smestad N.B."/>
            <person name="Ceballos R.M."/>
            <person name="Birkeland N.-K."/>
        </authorList>
    </citation>
    <scope>NUCLEOTIDE SEQUENCE [LARGE SCALE GENOMIC DNA]</scope>
    <source>
        <strain evidence="10 11">Phi</strain>
    </source>
</reference>
<keyword evidence="5 7" id="KW-0560">Oxidoreductase</keyword>
<dbReference type="OrthoDB" id="9802739at2"/>
<dbReference type="NCBIfam" id="TIGR00871">
    <property type="entry name" value="zwf"/>
    <property type="match status" value="1"/>
</dbReference>
<dbReference type="PANTHER" id="PTHR23429:SF0">
    <property type="entry name" value="GLUCOSE-6-PHOSPHATE 1-DEHYDROGENASE"/>
    <property type="match status" value="1"/>
</dbReference>
<feature type="binding site" evidence="7">
    <location>
        <position position="195"/>
    </location>
    <ligand>
        <name>substrate</name>
    </ligand>
</feature>
<evidence type="ECO:0000259" key="8">
    <source>
        <dbReference type="Pfam" id="PF00479"/>
    </source>
</evidence>
<evidence type="ECO:0000256" key="7">
    <source>
        <dbReference type="HAMAP-Rule" id="MF_00966"/>
    </source>
</evidence>
<dbReference type="Pfam" id="PF00479">
    <property type="entry name" value="G6PD_N"/>
    <property type="match status" value="1"/>
</dbReference>
<feature type="binding site" evidence="7">
    <location>
        <position position="191"/>
    </location>
    <ligand>
        <name>substrate</name>
    </ligand>
</feature>
<evidence type="ECO:0000256" key="1">
    <source>
        <dbReference type="ARBA" id="ARBA00004937"/>
    </source>
</evidence>
<feature type="binding site" evidence="7">
    <location>
        <position position="56"/>
    </location>
    <ligand>
        <name>NADP(+)</name>
        <dbReference type="ChEBI" id="CHEBI:58349"/>
    </ligand>
</feature>
<feature type="active site" description="Proton acceptor" evidence="7">
    <location>
        <position position="253"/>
    </location>
</feature>
<dbReference type="SUPFAM" id="SSF51735">
    <property type="entry name" value="NAD(P)-binding Rossmann-fold domains"/>
    <property type="match status" value="1"/>
</dbReference>
<evidence type="ECO:0000256" key="5">
    <source>
        <dbReference type="ARBA" id="ARBA00023002"/>
    </source>
</evidence>
<feature type="domain" description="Glucose-6-phosphate dehydrogenase C-terminal" evidence="9">
    <location>
        <begin position="202"/>
        <end position="500"/>
    </location>
</feature>
<dbReference type="GO" id="GO:0005829">
    <property type="term" value="C:cytosol"/>
    <property type="evidence" value="ECO:0007669"/>
    <property type="project" value="TreeGrafter"/>
</dbReference>
<comment type="function">
    <text evidence="7">Catalyzes the oxidation of glucose 6-phosphate to 6-phosphogluconolactone.</text>
</comment>
<gene>
    <name evidence="7" type="primary">zwf</name>
    <name evidence="10" type="ORF">A7Q10_03645</name>
</gene>
<feature type="binding site" evidence="7">
    <location>
        <position position="161"/>
    </location>
    <ligand>
        <name>NADP(+)</name>
        <dbReference type="ChEBI" id="CHEBI:58349"/>
    </ligand>
</feature>
<dbReference type="Gene3D" id="3.40.50.720">
    <property type="entry name" value="NAD(P)-binding Rossmann-like Domain"/>
    <property type="match status" value="1"/>
</dbReference>
<dbReference type="Gene3D" id="3.30.360.10">
    <property type="entry name" value="Dihydrodipicolinate Reductase, domain 2"/>
    <property type="match status" value="1"/>
</dbReference>
<dbReference type="RefSeq" id="WP_134439038.1">
    <property type="nucleotide sequence ID" value="NZ_LXQC01000024.1"/>
</dbReference>
<dbReference type="EMBL" id="LXQC01000024">
    <property type="protein sequence ID" value="TFE72515.1"/>
    <property type="molecule type" value="Genomic_DNA"/>
</dbReference>
<feature type="binding site" evidence="7">
    <location>
        <position position="353"/>
    </location>
    <ligand>
        <name>substrate</name>
    </ligand>
</feature>
<organism evidence="10 11">
    <name type="scientific">Methylacidiphilum caldifontis</name>
    <dbReference type="NCBI Taxonomy" id="2795386"/>
    <lineage>
        <taxon>Bacteria</taxon>
        <taxon>Pseudomonadati</taxon>
        <taxon>Verrucomicrobiota</taxon>
        <taxon>Methylacidiphilae</taxon>
        <taxon>Methylacidiphilales</taxon>
        <taxon>Methylacidiphilaceae</taxon>
        <taxon>Methylacidiphilum (ex Ratnadevi et al. 2023)</taxon>
    </lineage>
</organism>
<dbReference type="PROSITE" id="PS00069">
    <property type="entry name" value="G6P_DEHYDROGENASE"/>
    <property type="match status" value="1"/>
</dbReference>
<name>A0A4Y8PIG1_9BACT</name>
<feature type="binding site" evidence="7">
    <location>
        <position position="229"/>
    </location>
    <ligand>
        <name>substrate</name>
    </ligand>
</feature>
<feature type="binding site" evidence="7">
    <location>
        <position position="248"/>
    </location>
    <ligand>
        <name>substrate</name>
    </ligand>
</feature>
<comment type="caution">
    <text evidence="10">The sequence shown here is derived from an EMBL/GenBank/DDBJ whole genome shotgun (WGS) entry which is preliminary data.</text>
</comment>
<dbReference type="EC" id="1.1.1.49" evidence="7"/>
<dbReference type="UniPathway" id="UPA00115">
    <property type="reaction ID" value="UER00408"/>
</dbReference>
<feature type="domain" description="Glucose-6-phosphate dehydrogenase NAD-binding" evidence="8">
    <location>
        <begin position="19"/>
        <end position="200"/>
    </location>
</feature>
<keyword evidence="3 7" id="KW-0313">Glucose metabolism</keyword>
<evidence type="ECO:0000313" key="11">
    <source>
        <dbReference type="Proteomes" id="UP000297713"/>
    </source>
</evidence>
<comment type="caution">
    <text evidence="7">Lacks conserved residue(s) required for the propagation of feature annotation.</text>
</comment>
<dbReference type="Pfam" id="PF02781">
    <property type="entry name" value="G6PD_C"/>
    <property type="match status" value="1"/>
</dbReference>
<dbReference type="AlphaFoldDB" id="A0A4Y8PIG1"/>
<dbReference type="InterPro" id="IPR022674">
    <property type="entry name" value="G6P_DH_NAD-bd"/>
</dbReference>
<comment type="pathway">
    <text evidence="1 7">Carbohydrate degradation; pentose phosphate pathway; D-ribulose 5-phosphate from D-glucose 6-phosphate (oxidative stage): step 1/3.</text>
</comment>
<dbReference type="GO" id="GO:0004345">
    <property type="term" value="F:glucose-6-phosphate dehydrogenase activity"/>
    <property type="evidence" value="ECO:0007669"/>
    <property type="project" value="UniProtKB-UniRule"/>
</dbReference>
<evidence type="ECO:0000256" key="2">
    <source>
        <dbReference type="ARBA" id="ARBA00009975"/>
    </source>
</evidence>
<feature type="binding site" evidence="7">
    <location>
        <begin position="98"/>
        <end position="99"/>
    </location>
    <ligand>
        <name>NADP(+)</name>
        <dbReference type="ChEBI" id="CHEBI:58349"/>
    </ligand>
</feature>
<comment type="catalytic activity">
    <reaction evidence="7">
        <text>D-glucose 6-phosphate + NADP(+) = 6-phospho-D-glucono-1,5-lactone + NADPH + H(+)</text>
        <dbReference type="Rhea" id="RHEA:15841"/>
        <dbReference type="ChEBI" id="CHEBI:15378"/>
        <dbReference type="ChEBI" id="CHEBI:57783"/>
        <dbReference type="ChEBI" id="CHEBI:57955"/>
        <dbReference type="ChEBI" id="CHEBI:58349"/>
        <dbReference type="ChEBI" id="CHEBI:61548"/>
        <dbReference type="EC" id="1.1.1.49"/>
    </reaction>
</comment>
<evidence type="ECO:0000313" key="10">
    <source>
        <dbReference type="EMBL" id="TFE72515.1"/>
    </source>
</evidence>
<accession>A0A4Y8PIG1</accession>
<evidence type="ECO:0000256" key="3">
    <source>
        <dbReference type="ARBA" id="ARBA00022526"/>
    </source>
</evidence>
<dbReference type="GO" id="GO:0050661">
    <property type="term" value="F:NADP binding"/>
    <property type="evidence" value="ECO:0007669"/>
    <property type="project" value="UniProtKB-UniRule"/>
</dbReference>
<keyword evidence="6 7" id="KW-0119">Carbohydrate metabolism</keyword>
<dbReference type="InterPro" id="IPR001282">
    <property type="entry name" value="G6P_DH"/>
</dbReference>
<dbReference type="InterPro" id="IPR036291">
    <property type="entry name" value="NAD(P)-bd_dom_sf"/>
</dbReference>
<dbReference type="HAMAP" id="MF_00966">
    <property type="entry name" value="G6PD"/>
    <property type="match status" value="1"/>
</dbReference>
<dbReference type="SUPFAM" id="SSF55347">
    <property type="entry name" value="Glyceraldehyde-3-phosphate dehydrogenase-like, C-terminal domain"/>
    <property type="match status" value="1"/>
</dbReference>
<dbReference type="GO" id="GO:0009051">
    <property type="term" value="P:pentose-phosphate shunt, oxidative branch"/>
    <property type="evidence" value="ECO:0007669"/>
    <property type="project" value="TreeGrafter"/>
</dbReference>
<evidence type="ECO:0000256" key="4">
    <source>
        <dbReference type="ARBA" id="ARBA00022857"/>
    </source>
</evidence>
<dbReference type="PANTHER" id="PTHR23429">
    <property type="entry name" value="GLUCOSE-6-PHOSPHATE 1-DEHYDROGENASE G6PD"/>
    <property type="match status" value="1"/>
</dbReference>
<dbReference type="Proteomes" id="UP000297713">
    <property type="component" value="Unassembled WGS sequence"/>
</dbReference>
<protein>
    <recommendedName>
        <fullName evidence="7">Glucose-6-phosphate 1-dehydrogenase</fullName>
        <shortName evidence="7">G6PD</shortName>
        <ecNumber evidence="7">1.1.1.49</ecNumber>
    </recommendedName>
</protein>
<dbReference type="PIRSF" id="PIRSF000110">
    <property type="entry name" value="G6PD"/>
    <property type="match status" value="1"/>
</dbReference>
<keyword evidence="11" id="KW-1185">Reference proteome</keyword>
<comment type="similarity">
    <text evidence="2 7">Belongs to the glucose-6-phosphate dehydrogenase family.</text>
</comment>
<dbReference type="GO" id="GO:0006006">
    <property type="term" value="P:glucose metabolic process"/>
    <property type="evidence" value="ECO:0007669"/>
    <property type="project" value="UniProtKB-KW"/>
</dbReference>
<evidence type="ECO:0000256" key="6">
    <source>
        <dbReference type="ARBA" id="ARBA00023277"/>
    </source>
</evidence>